<dbReference type="PROSITE" id="PS00615">
    <property type="entry name" value="C_TYPE_LECTIN_1"/>
    <property type="match status" value="1"/>
</dbReference>
<evidence type="ECO:0000256" key="1">
    <source>
        <dbReference type="ARBA" id="ARBA00023157"/>
    </source>
</evidence>
<organism evidence="4 5">
    <name type="scientific">Patella caerulea</name>
    <name type="common">Rayed Mediterranean limpet</name>
    <dbReference type="NCBI Taxonomy" id="87958"/>
    <lineage>
        <taxon>Eukaryota</taxon>
        <taxon>Metazoa</taxon>
        <taxon>Spiralia</taxon>
        <taxon>Lophotrochozoa</taxon>
        <taxon>Mollusca</taxon>
        <taxon>Gastropoda</taxon>
        <taxon>Patellogastropoda</taxon>
        <taxon>Patelloidea</taxon>
        <taxon>Patellidae</taxon>
        <taxon>Patella</taxon>
    </lineage>
</organism>
<dbReference type="Gene3D" id="3.10.100.10">
    <property type="entry name" value="Mannose-Binding Protein A, subunit A"/>
    <property type="match status" value="4"/>
</dbReference>
<dbReference type="Pfam" id="PF00059">
    <property type="entry name" value="Lectin_C"/>
    <property type="match status" value="4"/>
</dbReference>
<dbReference type="InterPro" id="IPR050111">
    <property type="entry name" value="C-type_lectin/snaclec_domain"/>
</dbReference>
<feature type="signal peptide" evidence="2">
    <location>
        <begin position="1"/>
        <end position="22"/>
    </location>
</feature>
<dbReference type="PROSITE" id="PS50041">
    <property type="entry name" value="C_TYPE_LECTIN_2"/>
    <property type="match status" value="4"/>
</dbReference>
<feature type="chain" id="PRO_5042934295" description="C-type lectin domain-containing protein" evidence="2">
    <location>
        <begin position="23"/>
        <end position="612"/>
    </location>
</feature>
<keyword evidence="5" id="KW-1185">Reference proteome</keyword>
<dbReference type="AlphaFoldDB" id="A0AAN8PW61"/>
<comment type="caution">
    <text evidence="4">The sequence shown here is derived from an EMBL/GenBank/DDBJ whole genome shotgun (WGS) entry which is preliminary data.</text>
</comment>
<dbReference type="InterPro" id="IPR018378">
    <property type="entry name" value="C-type_lectin_CS"/>
</dbReference>
<dbReference type="PANTHER" id="PTHR22803">
    <property type="entry name" value="MANNOSE, PHOSPHOLIPASE, LECTIN RECEPTOR RELATED"/>
    <property type="match status" value="1"/>
</dbReference>
<reference evidence="4 5" key="1">
    <citation type="submission" date="2024-01" db="EMBL/GenBank/DDBJ databases">
        <title>The genome of the rayed Mediterranean limpet Patella caerulea (Linnaeus, 1758).</title>
        <authorList>
            <person name="Anh-Thu Weber A."/>
            <person name="Halstead-Nussloch G."/>
        </authorList>
    </citation>
    <scope>NUCLEOTIDE SEQUENCE [LARGE SCALE GENOMIC DNA]</scope>
    <source>
        <strain evidence="4">AATW-2023a</strain>
        <tissue evidence="4">Whole specimen</tissue>
    </source>
</reference>
<keyword evidence="2" id="KW-0732">Signal</keyword>
<dbReference type="SUPFAM" id="SSF56436">
    <property type="entry name" value="C-type lectin-like"/>
    <property type="match status" value="4"/>
</dbReference>
<evidence type="ECO:0000256" key="2">
    <source>
        <dbReference type="SAM" id="SignalP"/>
    </source>
</evidence>
<feature type="domain" description="C-type lectin" evidence="3">
    <location>
        <begin position="172"/>
        <end position="303"/>
    </location>
</feature>
<dbReference type="InterPro" id="IPR001304">
    <property type="entry name" value="C-type_lectin-like"/>
</dbReference>
<dbReference type="EMBL" id="JAZGQO010000009">
    <property type="protein sequence ID" value="KAK6178020.1"/>
    <property type="molecule type" value="Genomic_DNA"/>
</dbReference>
<dbReference type="Proteomes" id="UP001347796">
    <property type="component" value="Unassembled WGS sequence"/>
</dbReference>
<protein>
    <recommendedName>
        <fullName evidence="3">C-type lectin domain-containing protein</fullName>
    </recommendedName>
</protein>
<feature type="domain" description="C-type lectin" evidence="3">
    <location>
        <begin position="35"/>
        <end position="156"/>
    </location>
</feature>
<sequence length="612" mass="69439">MGGFKEYLFIVCVYLSVFNVYGDVVPACDDGWVAYDIYCYYFNNGDNRTWGHAIDECEVRQSQLLRIESVDELNFLKKTFQGYPSYEYWTSLNELQPDGDGGTGTWLWGSDEYSSDDVIKWDTEPDNSDNEDCGAINIQATFSDQICSAKFPYICESDYKEDVGCPPFWLQGQQDCFYVSNSSDPSQVATWAQAKKNCDGIDFFGDASVRTHLLTFDVEGDTDFLMKSLPQWQKTTTLFWTGLNDIAQEGKWAWDSKVSFDPSLVKWTQEPNHLAGEEHCAVITKEGTFGDRNCNSAHNFVCRKPQDFMTDTSDLGCGEWTRAGHKCYKFYSKPKSTWIDARKTCQKLGGDLMKLESLDETRYLSMISETPKMANGLYWIGLNDQSKEGTFVWADGSSANSAFLKWSHSPHNVLANQHCAALTKDVTITDKPCSDFQLGYICEQPMDDNENCPDKWSLYNYNCYYISGDLVDQVTGTSICQRKHGKLLAVNDKDELQYIASQIQGVATWPNMWWIGLSDQVTSGLWIYPNEDDNWPGMDGLVPWNQEPNSFGGKDEDCVSVTYSGTLNDAMCTSQCGFVCERRSTGSTLEYTRWLYFITLTTLYIISKTNPL</sequence>
<proteinExistence type="predicted"/>
<name>A0AAN8PW61_PATCE</name>
<evidence type="ECO:0000259" key="3">
    <source>
        <dbReference type="PROSITE" id="PS50041"/>
    </source>
</evidence>
<evidence type="ECO:0000313" key="5">
    <source>
        <dbReference type="Proteomes" id="UP001347796"/>
    </source>
</evidence>
<dbReference type="InterPro" id="IPR016187">
    <property type="entry name" value="CTDL_fold"/>
</dbReference>
<dbReference type="SMART" id="SM00034">
    <property type="entry name" value="CLECT"/>
    <property type="match status" value="4"/>
</dbReference>
<gene>
    <name evidence="4" type="ORF">SNE40_012864</name>
</gene>
<keyword evidence="1" id="KW-1015">Disulfide bond</keyword>
<accession>A0AAN8PW61</accession>
<dbReference type="InterPro" id="IPR016186">
    <property type="entry name" value="C-type_lectin-like/link_sf"/>
</dbReference>
<feature type="domain" description="C-type lectin" evidence="3">
    <location>
        <begin position="323"/>
        <end position="434"/>
    </location>
</feature>
<evidence type="ECO:0000313" key="4">
    <source>
        <dbReference type="EMBL" id="KAK6178020.1"/>
    </source>
</evidence>
<dbReference type="CDD" id="cd00037">
    <property type="entry name" value="CLECT"/>
    <property type="match status" value="2"/>
</dbReference>
<feature type="domain" description="C-type lectin" evidence="3">
    <location>
        <begin position="459"/>
        <end position="581"/>
    </location>
</feature>